<proteinExistence type="predicted"/>
<dbReference type="PANTHER" id="PTHR43793:SF2">
    <property type="entry name" value="BIFUNCTIONAL PROTEIN HLDE"/>
    <property type="match status" value="1"/>
</dbReference>
<protein>
    <recommendedName>
        <fullName evidence="1">D-glycero-beta-D-manno-heptose 1-phosphate adenylyltransferase</fullName>
        <ecNumber evidence="1">2.7.7.70</ecNumber>
    </recommendedName>
</protein>
<dbReference type="SUPFAM" id="SSF52374">
    <property type="entry name" value="Nucleotidylyl transferase"/>
    <property type="match status" value="1"/>
</dbReference>
<dbReference type="Proteomes" id="UP000658258">
    <property type="component" value="Unassembled WGS sequence"/>
</dbReference>
<evidence type="ECO:0000259" key="8">
    <source>
        <dbReference type="Pfam" id="PF01467"/>
    </source>
</evidence>
<evidence type="ECO:0000256" key="5">
    <source>
        <dbReference type="ARBA" id="ARBA00022840"/>
    </source>
</evidence>
<evidence type="ECO:0000313" key="10">
    <source>
        <dbReference type="Proteomes" id="UP000658258"/>
    </source>
</evidence>
<dbReference type="Pfam" id="PF01467">
    <property type="entry name" value="CTP_transf_like"/>
    <property type="match status" value="1"/>
</dbReference>
<dbReference type="InterPro" id="IPR011914">
    <property type="entry name" value="RfaE_dom_II"/>
</dbReference>
<comment type="caution">
    <text evidence="9">The sequence shown here is derived from an EMBL/GenBank/DDBJ whole genome shotgun (WGS) entry which is preliminary data.</text>
</comment>
<dbReference type="InterPro" id="IPR004821">
    <property type="entry name" value="Cyt_trans-like"/>
</dbReference>
<dbReference type="NCBIfam" id="TIGR00125">
    <property type="entry name" value="cyt_tran_rel"/>
    <property type="match status" value="1"/>
</dbReference>
<keyword evidence="5" id="KW-0067">ATP-binding</keyword>
<comment type="catalytic activity">
    <reaction evidence="7">
        <text>D-glycero-beta-D-manno-heptose 1-phosphate + ATP + H(+) = ADP-D-glycero-beta-D-manno-heptose + diphosphate</text>
        <dbReference type="Rhea" id="RHEA:27465"/>
        <dbReference type="ChEBI" id="CHEBI:15378"/>
        <dbReference type="ChEBI" id="CHEBI:30616"/>
        <dbReference type="ChEBI" id="CHEBI:33019"/>
        <dbReference type="ChEBI" id="CHEBI:59967"/>
        <dbReference type="ChEBI" id="CHEBI:61593"/>
        <dbReference type="EC" id="2.7.7.70"/>
    </reaction>
</comment>
<evidence type="ECO:0000256" key="4">
    <source>
        <dbReference type="ARBA" id="ARBA00022741"/>
    </source>
</evidence>
<dbReference type="EC" id="2.7.7.70" evidence="1"/>
<reference evidence="10" key="1">
    <citation type="journal article" date="2019" name="Int. J. Syst. Evol. Microbiol.">
        <title>The Global Catalogue of Microorganisms (GCM) 10K type strain sequencing project: providing services to taxonomists for standard genome sequencing and annotation.</title>
        <authorList>
            <consortium name="The Broad Institute Genomics Platform"/>
            <consortium name="The Broad Institute Genome Sequencing Center for Infectious Disease"/>
            <person name="Wu L."/>
            <person name="Ma J."/>
        </authorList>
    </citation>
    <scope>NUCLEOTIDE SEQUENCE [LARGE SCALE GENOMIC DNA]</scope>
    <source>
        <strain evidence="10">CGMCC 1.15111</strain>
    </source>
</reference>
<accession>A0ABQ3I4N8</accession>
<keyword evidence="6" id="KW-0119">Carbohydrate metabolism</keyword>
<keyword evidence="3 9" id="KW-0548">Nucleotidyltransferase</keyword>
<sequence>MSTSEKIRSQDAMKAQVLEWQNQGLKVVFTNGCFDILHLGHIDYLEKARQLGDRLVVGLNADNSVRKLKGENRPVNPENARSRMLAALSFVDGVTVFSEDTPKQLIEQLIPDILVKGSDYSIETIVGADIVLKHGGKVETIDLVSGYSTTNIIEKIKDK</sequence>
<feature type="domain" description="Cytidyltransferase-like" evidence="8">
    <location>
        <begin position="29"/>
        <end position="124"/>
    </location>
</feature>
<dbReference type="GO" id="GO:0016779">
    <property type="term" value="F:nucleotidyltransferase activity"/>
    <property type="evidence" value="ECO:0007669"/>
    <property type="project" value="UniProtKB-KW"/>
</dbReference>
<dbReference type="PANTHER" id="PTHR43793">
    <property type="entry name" value="FAD SYNTHASE"/>
    <property type="match status" value="1"/>
</dbReference>
<gene>
    <name evidence="9" type="ORF">GCM10011340_09980</name>
</gene>
<evidence type="ECO:0000256" key="7">
    <source>
        <dbReference type="ARBA" id="ARBA00047428"/>
    </source>
</evidence>
<keyword evidence="10" id="KW-1185">Reference proteome</keyword>
<dbReference type="InterPro" id="IPR014729">
    <property type="entry name" value="Rossmann-like_a/b/a_fold"/>
</dbReference>
<organism evidence="9 10">
    <name type="scientific">Roseivirga thermotolerans</name>
    <dbReference type="NCBI Taxonomy" id="1758176"/>
    <lineage>
        <taxon>Bacteria</taxon>
        <taxon>Pseudomonadati</taxon>
        <taxon>Bacteroidota</taxon>
        <taxon>Cytophagia</taxon>
        <taxon>Cytophagales</taxon>
        <taxon>Roseivirgaceae</taxon>
        <taxon>Roseivirga</taxon>
    </lineage>
</organism>
<keyword evidence="4" id="KW-0547">Nucleotide-binding</keyword>
<dbReference type="NCBIfam" id="TIGR02199">
    <property type="entry name" value="rfaE_dom_II"/>
    <property type="match status" value="1"/>
</dbReference>
<evidence type="ECO:0000256" key="3">
    <source>
        <dbReference type="ARBA" id="ARBA00022695"/>
    </source>
</evidence>
<evidence type="ECO:0000256" key="6">
    <source>
        <dbReference type="ARBA" id="ARBA00023277"/>
    </source>
</evidence>
<dbReference type="Gene3D" id="3.40.50.620">
    <property type="entry name" value="HUPs"/>
    <property type="match status" value="1"/>
</dbReference>
<keyword evidence="2" id="KW-0808">Transferase</keyword>
<dbReference type="InterPro" id="IPR050385">
    <property type="entry name" value="Archaeal_FAD_synthase"/>
</dbReference>
<evidence type="ECO:0000313" key="9">
    <source>
        <dbReference type="EMBL" id="GHE56995.1"/>
    </source>
</evidence>
<evidence type="ECO:0000256" key="2">
    <source>
        <dbReference type="ARBA" id="ARBA00022679"/>
    </source>
</evidence>
<name>A0ABQ3I4N8_9BACT</name>
<evidence type="ECO:0000256" key="1">
    <source>
        <dbReference type="ARBA" id="ARBA00012519"/>
    </source>
</evidence>
<dbReference type="EMBL" id="BNAG01000001">
    <property type="protein sequence ID" value="GHE56995.1"/>
    <property type="molecule type" value="Genomic_DNA"/>
</dbReference>